<dbReference type="GO" id="GO:0016226">
    <property type="term" value="P:iron-sulfur cluster assembly"/>
    <property type="evidence" value="ECO:0007669"/>
    <property type="project" value="InterPro"/>
</dbReference>
<name>A0A9D9N9K1_9BACT</name>
<dbReference type="Proteomes" id="UP000823597">
    <property type="component" value="Unassembled WGS sequence"/>
</dbReference>
<sequence length="244" mass="26797">MSAMTDNDIKSDCLKVEDGKELLLTLIHDGDGYHGDSMPGKISVGKNARLEIIVLLLSAIPESGDEKNHKDTEGDFKLKCEISLAGEGANCDICGAVICKGNDRSDIELDIRHLVPECKSSQSFRTIASGNSKCSFHGKIIVSPGAQKTEAYQESHSILLSENAKVETLPQLEIYADDVKCSHGATVGKLDENQIFYMRSRGISEKTAREIMLKAFVSPIVSMIKENTEQERVISYIDKLLITF</sequence>
<dbReference type="InterPro" id="IPR055346">
    <property type="entry name" value="Fe-S_cluster_assembly_SufBD"/>
</dbReference>
<dbReference type="InterPro" id="IPR000825">
    <property type="entry name" value="SUF_FeS_clus_asmbl_SufBD_core"/>
</dbReference>
<organism evidence="2 3">
    <name type="scientific">Candidatus Merdivivens pullistercoris</name>
    <dbReference type="NCBI Taxonomy" id="2840873"/>
    <lineage>
        <taxon>Bacteria</taxon>
        <taxon>Pseudomonadati</taxon>
        <taxon>Bacteroidota</taxon>
        <taxon>Bacteroidia</taxon>
        <taxon>Bacteroidales</taxon>
        <taxon>Muribaculaceae</taxon>
        <taxon>Muribaculaceae incertae sedis</taxon>
        <taxon>Candidatus Merdivivens</taxon>
    </lineage>
</organism>
<dbReference type="InterPro" id="IPR037284">
    <property type="entry name" value="SUF_FeS_clus_asmbl_SufBD_sf"/>
</dbReference>
<dbReference type="AlphaFoldDB" id="A0A9D9N9K1"/>
<evidence type="ECO:0000313" key="3">
    <source>
        <dbReference type="Proteomes" id="UP000823597"/>
    </source>
</evidence>
<evidence type="ECO:0000259" key="1">
    <source>
        <dbReference type="Pfam" id="PF01458"/>
    </source>
</evidence>
<proteinExistence type="predicted"/>
<dbReference type="PANTHER" id="PTHR43575">
    <property type="entry name" value="PROTEIN ABCI7, CHLOROPLASTIC"/>
    <property type="match status" value="1"/>
</dbReference>
<dbReference type="PANTHER" id="PTHR43575:SF1">
    <property type="entry name" value="PROTEIN ABCI7, CHLOROPLASTIC"/>
    <property type="match status" value="1"/>
</dbReference>
<evidence type="ECO:0000313" key="2">
    <source>
        <dbReference type="EMBL" id="MBO8465095.1"/>
    </source>
</evidence>
<comment type="caution">
    <text evidence="2">The sequence shown here is derived from an EMBL/GenBank/DDBJ whole genome shotgun (WGS) entry which is preliminary data.</text>
</comment>
<feature type="domain" description="SUF system FeS cluster assembly SufBD core" evidence="1">
    <location>
        <begin position="79"/>
        <end position="216"/>
    </location>
</feature>
<gene>
    <name evidence="2" type="ORF">IAB93_03755</name>
</gene>
<dbReference type="EMBL" id="JADIME010000038">
    <property type="protein sequence ID" value="MBO8465095.1"/>
    <property type="molecule type" value="Genomic_DNA"/>
</dbReference>
<protein>
    <submittedName>
        <fullName evidence="2">SufD family Fe-S cluster assembly protein</fullName>
    </submittedName>
</protein>
<dbReference type="SUPFAM" id="SSF101960">
    <property type="entry name" value="Stabilizer of iron transporter SufD"/>
    <property type="match status" value="1"/>
</dbReference>
<dbReference type="Pfam" id="PF01458">
    <property type="entry name" value="SUFBD_core"/>
    <property type="match status" value="1"/>
</dbReference>
<accession>A0A9D9N9K1</accession>
<reference evidence="2" key="1">
    <citation type="submission" date="2020-10" db="EMBL/GenBank/DDBJ databases">
        <authorList>
            <person name="Gilroy R."/>
        </authorList>
    </citation>
    <scope>NUCLEOTIDE SEQUENCE</scope>
    <source>
        <strain evidence="2">10037</strain>
    </source>
</reference>
<reference evidence="2" key="2">
    <citation type="journal article" date="2021" name="PeerJ">
        <title>Extensive microbial diversity within the chicken gut microbiome revealed by metagenomics and culture.</title>
        <authorList>
            <person name="Gilroy R."/>
            <person name="Ravi A."/>
            <person name="Getino M."/>
            <person name="Pursley I."/>
            <person name="Horton D.L."/>
            <person name="Alikhan N.F."/>
            <person name="Baker D."/>
            <person name="Gharbi K."/>
            <person name="Hall N."/>
            <person name="Watson M."/>
            <person name="Adriaenssens E.M."/>
            <person name="Foster-Nyarko E."/>
            <person name="Jarju S."/>
            <person name="Secka A."/>
            <person name="Antonio M."/>
            <person name="Oren A."/>
            <person name="Chaudhuri R.R."/>
            <person name="La Ragione R."/>
            <person name="Hildebrand F."/>
            <person name="Pallen M.J."/>
        </authorList>
    </citation>
    <scope>NUCLEOTIDE SEQUENCE</scope>
    <source>
        <strain evidence="2">10037</strain>
    </source>
</reference>